<keyword evidence="5 7" id="KW-0456">Lyase</keyword>
<dbReference type="GO" id="GO:0071555">
    <property type="term" value="P:cell wall organization"/>
    <property type="evidence" value="ECO:0007669"/>
    <property type="project" value="UniProtKB-KW"/>
</dbReference>
<comment type="function">
    <text evidence="7">Functions as a peptidoglycan terminase that cleaves nascent peptidoglycan strands endolytically to terminate their elongation.</text>
</comment>
<name>A0A562LGD2_9BRAD</name>
<dbReference type="Gene3D" id="3.30.1490.480">
    <property type="entry name" value="Endolytic murein transglycosylase"/>
    <property type="match status" value="1"/>
</dbReference>
<dbReference type="OrthoDB" id="9814591at2"/>
<accession>A0A562LGD2</accession>
<keyword evidence="4 7" id="KW-0472">Membrane</keyword>
<keyword evidence="6 7" id="KW-0961">Cell wall biogenesis/degradation</keyword>
<dbReference type="GO" id="GO:0009252">
    <property type="term" value="P:peptidoglycan biosynthetic process"/>
    <property type="evidence" value="ECO:0007669"/>
    <property type="project" value="UniProtKB-UniRule"/>
</dbReference>
<feature type="compositionally biased region" description="Polar residues" evidence="8">
    <location>
        <begin position="419"/>
        <end position="429"/>
    </location>
</feature>
<dbReference type="CDD" id="cd08010">
    <property type="entry name" value="MltG_like"/>
    <property type="match status" value="1"/>
</dbReference>
<dbReference type="Pfam" id="PF02618">
    <property type="entry name" value="YceG"/>
    <property type="match status" value="1"/>
</dbReference>
<dbReference type="AlphaFoldDB" id="A0A562LGD2"/>
<sequence length="429" mass="46628">MSERPPISPRSPRAALEPEQVPPPPKRSDRARNPFVVVGNAIITLLLIAMLGAGGVYYYGRQVLEAPGPLKEDKIVNIPQRAGKRDIAETLNREGVTDINPWVFIASVAALKASSDLKPGEYSFQKNASLRDVIATIVEGKVVQHSVTVPEGLTSEQIVARLSDNDIFTGSVRELPREGTLLPETYKFPRGTTREQVIQRMQQTHKRVLAEIWERRNQDIPVKSPEQLVTLASIVEKETGRADERSRVAAVFVNRLKQRIKLQSDPTIIYGLVGGKGTLGRPIKRSEITQPSPYNTYVIEGLPPGPIANPGRASLEAAANPARTRDLFFVADGTGGHAFTETYDAHQKNVAKLRAMEKQIQNDTVEPAEDAQPPAAATPATGDTPTATTPARPNQQKKQPSRPANPAAPANPAPARQGAVQSSPPVVQR</sequence>
<evidence type="ECO:0000256" key="5">
    <source>
        <dbReference type="ARBA" id="ARBA00023239"/>
    </source>
</evidence>
<feature type="site" description="Important for catalytic activity" evidence="7">
    <location>
        <position position="238"/>
    </location>
</feature>
<keyword evidence="10" id="KW-1185">Reference proteome</keyword>
<dbReference type="RefSeq" id="WP_145632371.1">
    <property type="nucleotide sequence ID" value="NZ_CP088014.1"/>
</dbReference>
<protein>
    <recommendedName>
        <fullName evidence="7">Endolytic murein transglycosylase</fullName>
        <ecNumber evidence="7">4.2.2.29</ecNumber>
    </recommendedName>
    <alternativeName>
        <fullName evidence="7">Peptidoglycan lytic transglycosylase</fullName>
    </alternativeName>
    <alternativeName>
        <fullName evidence="7">Peptidoglycan polymerization terminase</fullName>
    </alternativeName>
</protein>
<feature type="region of interest" description="Disordered" evidence="8">
    <location>
        <begin position="363"/>
        <end position="429"/>
    </location>
</feature>
<dbReference type="NCBIfam" id="TIGR00247">
    <property type="entry name" value="endolytic transglycosylase MltG"/>
    <property type="match status" value="1"/>
</dbReference>
<evidence type="ECO:0000256" key="4">
    <source>
        <dbReference type="ARBA" id="ARBA00023136"/>
    </source>
</evidence>
<gene>
    <name evidence="7" type="primary">mltG</name>
    <name evidence="9" type="ORF">IQ17_02876</name>
</gene>
<keyword evidence="2 7" id="KW-0812">Transmembrane</keyword>
<evidence type="ECO:0000256" key="1">
    <source>
        <dbReference type="ARBA" id="ARBA00022475"/>
    </source>
</evidence>
<feature type="region of interest" description="Disordered" evidence="8">
    <location>
        <begin position="1"/>
        <end position="30"/>
    </location>
</feature>
<comment type="caution">
    <text evidence="9">The sequence shown here is derived from an EMBL/GenBank/DDBJ whole genome shotgun (WGS) entry which is preliminary data.</text>
</comment>
<dbReference type="Proteomes" id="UP000317176">
    <property type="component" value="Unassembled WGS sequence"/>
</dbReference>
<comment type="catalytic activity">
    <reaction evidence="7">
        <text>a peptidoglycan chain = a peptidoglycan chain with N-acetyl-1,6-anhydromuramyl-[peptide] at the reducing end + a peptidoglycan chain with N-acetylglucosamine at the non-reducing end.</text>
        <dbReference type="EC" id="4.2.2.29"/>
    </reaction>
</comment>
<dbReference type="PANTHER" id="PTHR30518:SF2">
    <property type="entry name" value="ENDOLYTIC MUREIN TRANSGLYCOSYLASE"/>
    <property type="match status" value="1"/>
</dbReference>
<evidence type="ECO:0000256" key="2">
    <source>
        <dbReference type="ARBA" id="ARBA00022692"/>
    </source>
</evidence>
<proteinExistence type="inferred from homology"/>
<evidence type="ECO:0000313" key="10">
    <source>
        <dbReference type="Proteomes" id="UP000317176"/>
    </source>
</evidence>
<keyword evidence="1 7" id="KW-1003">Cell membrane</keyword>
<evidence type="ECO:0000256" key="3">
    <source>
        <dbReference type="ARBA" id="ARBA00022989"/>
    </source>
</evidence>
<comment type="similarity">
    <text evidence="7">Belongs to the transglycosylase MltG family.</text>
</comment>
<evidence type="ECO:0000256" key="8">
    <source>
        <dbReference type="SAM" id="MobiDB-lite"/>
    </source>
</evidence>
<keyword evidence="7" id="KW-0997">Cell inner membrane</keyword>
<dbReference type="HAMAP" id="MF_02065">
    <property type="entry name" value="MltG"/>
    <property type="match status" value="1"/>
</dbReference>
<evidence type="ECO:0000313" key="9">
    <source>
        <dbReference type="EMBL" id="TWI06661.1"/>
    </source>
</evidence>
<dbReference type="EC" id="4.2.2.29" evidence="7"/>
<keyword evidence="3 7" id="KW-1133">Transmembrane helix</keyword>
<dbReference type="GO" id="GO:0008932">
    <property type="term" value="F:lytic endotransglycosylase activity"/>
    <property type="evidence" value="ECO:0007669"/>
    <property type="project" value="UniProtKB-UniRule"/>
</dbReference>
<feature type="compositionally biased region" description="Low complexity" evidence="8">
    <location>
        <begin position="404"/>
        <end position="415"/>
    </location>
</feature>
<reference evidence="9 10" key="1">
    <citation type="journal article" date="2015" name="Stand. Genomic Sci.">
        <title>Genomic Encyclopedia of Bacterial and Archaeal Type Strains, Phase III: the genomes of soil and plant-associated and newly described type strains.</title>
        <authorList>
            <person name="Whitman W.B."/>
            <person name="Woyke T."/>
            <person name="Klenk H.P."/>
            <person name="Zhou Y."/>
            <person name="Lilburn T.G."/>
            <person name="Beck B.J."/>
            <person name="De Vos P."/>
            <person name="Vandamme P."/>
            <person name="Eisen J.A."/>
            <person name="Garrity G."/>
            <person name="Hugenholtz P."/>
            <person name="Kyrpides N.C."/>
        </authorList>
    </citation>
    <scope>NUCLEOTIDE SEQUENCE [LARGE SCALE GENOMIC DNA]</scope>
    <source>
        <strain evidence="9 10">CGMCC 1.10947</strain>
    </source>
</reference>
<dbReference type="GO" id="GO:0005886">
    <property type="term" value="C:plasma membrane"/>
    <property type="evidence" value="ECO:0007669"/>
    <property type="project" value="UniProtKB-SubCell"/>
</dbReference>
<evidence type="ECO:0000256" key="6">
    <source>
        <dbReference type="ARBA" id="ARBA00023316"/>
    </source>
</evidence>
<feature type="compositionally biased region" description="Low complexity" evidence="8">
    <location>
        <begin position="370"/>
        <end position="391"/>
    </location>
</feature>
<comment type="subcellular location">
    <subcellularLocation>
        <location evidence="7">Cell inner membrane</location>
        <topology evidence="7">Single-pass membrane protein</topology>
    </subcellularLocation>
</comment>
<organism evidence="9 10">
    <name type="scientific">Bradyrhizobium daqingense</name>
    <dbReference type="NCBI Taxonomy" id="993502"/>
    <lineage>
        <taxon>Bacteria</taxon>
        <taxon>Pseudomonadati</taxon>
        <taxon>Pseudomonadota</taxon>
        <taxon>Alphaproteobacteria</taxon>
        <taxon>Hyphomicrobiales</taxon>
        <taxon>Nitrobacteraceae</taxon>
        <taxon>Bradyrhizobium</taxon>
    </lineage>
</organism>
<feature type="transmembrane region" description="Helical" evidence="7">
    <location>
        <begin position="35"/>
        <end position="59"/>
    </location>
</feature>
<evidence type="ECO:0000256" key="7">
    <source>
        <dbReference type="HAMAP-Rule" id="MF_02065"/>
    </source>
</evidence>
<dbReference type="InterPro" id="IPR003770">
    <property type="entry name" value="MLTG-like"/>
</dbReference>
<dbReference type="EMBL" id="VLKL01000006">
    <property type="protein sequence ID" value="TWI06661.1"/>
    <property type="molecule type" value="Genomic_DNA"/>
</dbReference>
<dbReference type="Gene3D" id="3.30.160.60">
    <property type="entry name" value="Classic Zinc Finger"/>
    <property type="match status" value="1"/>
</dbReference>
<dbReference type="PANTHER" id="PTHR30518">
    <property type="entry name" value="ENDOLYTIC MUREIN TRANSGLYCOSYLASE"/>
    <property type="match status" value="1"/>
</dbReference>